<organism evidence="8 9">
    <name type="scientific">Actinomadura vinacea</name>
    <dbReference type="NCBI Taxonomy" id="115336"/>
    <lineage>
        <taxon>Bacteria</taxon>
        <taxon>Bacillati</taxon>
        <taxon>Actinomycetota</taxon>
        <taxon>Actinomycetes</taxon>
        <taxon>Streptosporangiales</taxon>
        <taxon>Thermomonosporaceae</taxon>
        <taxon>Actinomadura</taxon>
    </lineage>
</organism>
<accession>A0ABN3KG33</accession>
<comment type="subcellular location">
    <subcellularLocation>
        <location evidence="1">Membrane</location>
        <topology evidence="1">Multi-pass membrane protein</topology>
    </subcellularLocation>
</comment>
<feature type="compositionally biased region" description="Low complexity" evidence="5">
    <location>
        <begin position="266"/>
        <end position="282"/>
    </location>
</feature>
<feature type="transmembrane region" description="Helical" evidence="6">
    <location>
        <begin position="151"/>
        <end position="173"/>
    </location>
</feature>
<keyword evidence="9" id="KW-1185">Reference proteome</keyword>
<keyword evidence="2 6" id="KW-0812">Transmembrane</keyword>
<keyword evidence="4 6" id="KW-0472">Membrane</keyword>
<evidence type="ECO:0000256" key="1">
    <source>
        <dbReference type="ARBA" id="ARBA00004141"/>
    </source>
</evidence>
<feature type="transmembrane region" description="Helical" evidence="6">
    <location>
        <begin position="120"/>
        <end position="139"/>
    </location>
</feature>
<dbReference type="RefSeq" id="WP_344597685.1">
    <property type="nucleotide sequence ID" value="NZ_BAAARW010000042.1"/>
</dbReference>
<evidence type="ECO:0000256" key="2">
    <source>
        <dbReference type="ARBA" id="ARBA00022692"/>
    </source>
</evidence>
<protein>
    <recommendedName>
        <fullName evidence="7">Methylamine utilisation protein MauE domain-containing protein</fullName>
    </recommendedName>
</protein>
<evidence type="ECO:0000256" key="4">
    <source>
        <dbReference type="ARBA" id="ARBA00023136"/>
    </source>
</evidence>
<evidence type="ECO:0000313" key="8">
    <source>
        <dbReference type="EMBL" id="GAA2455509.1"/>
    </source>
</evidence>
<feature type="region of interest" description="Disordered" evidence="5">
    <location>
        <begin position="260"/>
        <end position="321"/>
    </location>
</feature>
<dbReference type="Pfam" id="PF07291">
    <property type="entry name" value="MauE"/>
    <property type="match status" value="1"/>
</dbReference>
<dbReference type="EMBL" id="BAAARW010000042">
    <property type="protein sequence ID" value="GAA2455509.1"/>
    <property type="molecule type" value="Genomic_DNA"/>
</dbReference>
<evidence type="ECO:0000259" key="7">
    <source>
        <dbReference type="Pfam" id="PF07291"/>
    </source>
</evidence>
<reference evidence="8 9" key="1">
    <citation type="journal article" date="2019" name="Int. J. Syst. Evol. Microbiol.">
        <title>The Global Catalogue of Microorganisms (GCM) 10K type strain sequencing project: providing services to taxonomists for standard genome sequencing and annotation.</title>
        <authorList>
            <consortium name="The Broad Institute Genomics Platform"/>
            <consortium name="The Broad Institute Genome Sequencing Center for Infectious Disease"/>
            <person name="Wu L."/>
            <person name="Ma J."/>
        </authorList>
    </citation>
    <scope>NUCLEOTIDE SEQUENCE [LARGE SCALE GENOMIC DNA]</scope>
    <source>
        <strain evidence="8 9">JCM 3325</strain>
    </source>
</reference>
<proteinExistence type="predicted"/>
<name>A0ABN3KG33_9ACTN</name>
<feature type="domain" description="Methylamine utilisation protein MauE" evidence="7">
    <location>
        <begin position="10"/>
        <end position="134"/>
    </location>
</feature>
<dbReference type="Proteomes" id="UP001501231">
    <property type="component" value="Unassembled WGS sequence"/>
</dbReference>
<evidence type="ECO:0000256" key="3">
    <source>
        <dbReference type="ARBA" id="ARBA00022989"/>
    </source>
</evidence>
<sequence>MLHDIQNTQVLLLATVLFAACLAKLIVRRPVAAAAEQVHGVPWRVTALRQSRRVSVGLGLTEGTLALALLVTSHMSVRVATTVAFAAATWAVGELRVHRPDAGCGCFGGLSTERVRRRSVLRAMLFTAAAVLSLGAPLAGVEVLREVPAQVALVFAVELALFAALSPELSVLAGRGRLRRRPTTPCERRRSPLAETYTTLYESRAWLDAENSVSSAVPLDVWREGCWRFVVFPARLDGRDTELVFAVSTAERDRTVKAAHFPPASPTQAAPSAPQTTSTPTSTPAPPGAPAATKTRKSAAQGPLTTSDPPATTDPLHAGGASSAGAAIESLKVAAAEGVSPLSALEACPTALSTSL</sequence>
<evidence type="ECO:0000313" key="9">
    <source>
        <dbReference type="Proteomes" id="UP001501231"/>
    </source>
</evidence>
<dbReference type="InterPro" id="IPR009908">
    <property type="entry name" value="Methylamine_util_MauE"/>
</dbReference>
<evidence type="ECO:0000256" key="6">
    <source>
        <dbReference type="SAM" id="Phobius"/>
    </source>
</evidence>
<keyword evidence="3 6" id="KW-1133">Transmembrane helix</keyword>
<comment type="caution">
    <text evidence="8">The sequence shown here is derived from an EMBL/GenBank/DDBJ whole genome shotgun (WGS) entry which is preliminary data.</text>
</comment>
<gene>
    <name evidence="8" type="ORF">GCM10010191_88430</name>
</gene>
<evidence type="ECO:0000256" key="5">
    <source>
        <dbReference type="SAM" id="MobiDB-lite"/>
    </source>
</evidence>